<feature type="region of interest" description="Disordered" evidence="6">
    <location>
        <begin position="436"/>
        <end position="457"/>
    </location>
</feature>
<feature type="compositionally biased region" description="Polar residues" evidence="6">
    <location>
        <begin position="318"/>
        <end position="338"/>
    </location>
</feature>
<dbReference type="GO" id="GO:0003700">
    <property type="term" value="F:DNA-binding transcription factor activity"/>
    <property type="evidence" value="ECO:0007669"/>
    <property type="project" value="InterPro"/>
</dbReference>
<dbReference type="EMBL" id="CADCXV010000706">
    <property type="protein sequence ID" value="CAB0033324.1"/>
    <property type="molecule type" value="Genomic_DNA"/>
</dbReference>
<evidence type="ECO:0000256" key="4">
    <source>
        <dbReference type="ARBA" id="ARBA00023155"/>
    </source>
</evidence>
<feature type="region of interest" description="Disordered" evidence="6">
    <location>
        <begin position="315"/>
        <end position="424"/>
    </location>
</feature>
<keyword evidence="2" id="KW-0217">Developmental protein</keyword>
<dbReference type="GO" id="GO:0005634">
    <property type="term" value="C:nucleus"/>
    <property type="evidence" value="ECO:0007669"/>
    <property type="project" value="UniProtKB-SubCell"/>
</dbReference>
<name>A0A6H5I5Z0_9HYME</name>
<keyword evidence="9" id="KW-1185">Reference proteome</keyword>
<feature type="region of interest" description="Disordered" evidence="6">
    <location>
        <begin position="172"/>
        <end position="239"/>
    </location>
</feature>
<reference evidence="8 9" key="1">
    <citation type="submission" date="2020-02" db="EMBL/GenBank/DDBJ databases">
        <authorList>
            <person name="Ferguson B K."/>
        </authorList>
    </citation>
    <scope>NUCLEOTIDE SEQUENCE [LARGE SCALE GENOMIC DNA]</scope>
</reference>
<evidence type="ECO:0000256" key="2">
    <source>
        <dbReference type="ARBA" id="ARBA00022473"/>
    </source>
</evidence>
<dbReference type="GO" id="GO:0003677">
    <property type="term" value="F:DNA binding"/>
    <property type="evidence" value="ECO:0007669"/>
    <property type="project" value="UniProtKB-KW"/>
</dbReference>
<keyword evidence="5" id="KW-0539">Nucleus</keyword>
<evidence type="ECO:0000256" key="5">
    <source>
        <dbReference type="ARBA" id="ARBA00023242"/>
    </source>
</evidence>
<evidence type="ECO:0008006" key="10">
    <source>
        <dbReference type="Google" id="ProtNLM"/>
    </source>
</evidence>
<accession>A0A6H5I5Z0</accession>
<keyword evidence="7" id="KW-0472">Membrane</keyword>
<dbReference type="Proteomes" id="UP000479190">
    <property type="component" value="Unassembled WGS sequence"/>
</dbReference>
<evidence type="ECO:0000313" key="8">
    <source>
        <dbReference type="EMBL" id="CAB0033324.1"/>
    </source>
</evidence>
<evidence type="ECO:0000256" key="6">
    <source>
        <dbReference type="SAM" id="MobiDB-lite"/>
    </source>
</evidence>
<protein>
    <recommendedName>
        <fullName evidence="10">Homeobox domain-containing protein</fullName>
    </recommendedName>
</protein>
<feature type="region of interest" description="Disordered" evidence="6">
    <location>
        <begin position="254"/>
        <end position="293"/>
    </location>
</feature>
<feature type="transmembrane region" description="Helical" evidence="7">
    <location>
        <begin position="459"/>
        <end position="479"/>
    </location>
</feature>
<feature type="compositionally biased region" description="Low complexity" evidence="6">
    <location>
        <begin position="359"/>
        <end position="424"/>
    </location>
</feature>
<gene>
    <name evidence="8" type="ORF">TBRA_LOCUS5241</name>
</gene>
<organism evidence="8 9">
    <name type="scientific">Trichogramma brassicae</name>
    <dbReference type="NCBI Taxonomy" id="86971"/>
    <lineage>
        <taxon>Eukaryota</taxon>
        <taxon>Metazoa</taxon>
        <taxon>Ecdysozoa</taxon>
        <taxon>Arthropoda</taxon>
        <taxon>Hexapoda</taxon>
        <taxon>Insecta</taxon>
        <taxon>Pterygota</taxon>
        <taxon>Neoptera</taxon>
        <taxon>Endopterygota</taxon>
        <taxon>Hymenoptera</taxon>
        <taxon>Apocrita</taxon>
        <taxon>Proctotrupomorpha</taxon>
        <taxon>Chalcidoidea</taxon>
        <taxon>Trichogrammatidae</taxon>
        <taxon>Trichogramma</taxon>
    </lineage>
</organism>
<feature type="compositionally biased region" description="Basic residues" evidence="6">
    <location>
        <begin position="97"/>
        <end position="108"/>
    </location>
</feature>
<evidence type="ECO:0000256" key="3">
    <source>
        <dbReference type="ARBA" id="ARBA00023125"/>
    </source>
</evidence>
<evidence type="ECO:0000313" key="9">
    <source>
        <dbReference type="Proteomes" id="UP000479190"/>
    </source>
</evidence>
<dbReference type="AlphaFoldDB" id="A0A6H5I5Z0"/>
<feature type="compositionally biased region" description="Low complexity" evidence="6">
    <location>
        <begin position="256"/>
        <end position="293"/>
    </location>
</feature>
<evidence type="ECO:0000256" key="1">
    <source>
        <dbReference type="ARBA" id="ARBA00004123"/>
    </source>
</evidence>
<sequence>MHIQKQTPFVRSQLLHGGNGQCIKTDAAPSQVASLNRMRARLIACQYEAARVYTITAAVSPTSMHFNKIARRAQSQRIGTPHSARILKDTRTCTRRSERHRGNRRGVRPRPAARSSVHAHKEMRQGSFEMKNLHQKNKYYLRTTRTMSSYQFVNSLASCYASAQAQAQAQQQQQQQQQGVPRATANSPGEPLQAASPTSTDYYNPNPAAAGYPTPCYSPQQHYPQHPYATPASAGMQHTAPTGMIDYTQLQPQPRLTSTATSQQQQQHAAAMHQQSQQHHQHLQQQQQQQLHADPTSPLLQAAAVAAAAASGCKYSVDTPSSTNVSSPQDLSTSNARNSPAPGLGAPGTSKAGASGQMSAAVGGSSRSSVAASASSPPSGSGRSAEAGSTLTTASSASSPASSTSSTSSTGNNSSNQGKGSGTQTQIYPWMKRVHIGQSTDGGGQASGQAGRSARDPPAPAAAAGFLLLYCAHLLLILFSRQIRAAAHPIHASFLRIPKAKFFERAATTRRAASLCVYSYRSDRKIARNVQTATLELLRSLWRHICRGIRRCAHDATNGSDCGLVLRKAASVSRHFFKM</sequence>
<dbReference type="PROSITE" id="PS00032">
    <property type="entry name" value="ANTENNAPEDIA"/>
    <property type="match status" value="1"/>
</dbReference>
<dbReference type="OrthoDB" id="6159439at2759"/>
<feature type="region of interest" description="Disordered" evidence="6">
    <location>
        <begin position="93"/>
        <end position="130"/>
    </location>
</feature>
<keyword evidence="4" id="KW-0371">Homeobox</keyword>
<dbReference type="InterPro" id="IPR001827">
    <property type="entry name" value="Homeobox_Antennapedia_CS"/>
</dbReference>
<proteinExistence type="predicted"/>
<keyword evidence="7" id="KW-0812">Transmembrane</keyword>
<keyword evidence="7" id="KW-1133">Transmembrane helix</keyword>
<comment type="subcellular location">
    <subcellularLocation>
        <location evidence="1">Nucleus</location>
    </subcellularLocation>
</comment>
<keyword evidence="3" id="KW-0238">DNA-binding</keyword>
<evidence type="ECO:0000256" key="7">
    <source>
        <dbReference type="SAM" id="Phobius"/>
    </source>
</evidence>